<dbReference type="GO" id="GO:0046872">
    <property type="term" value="F:metal ion binding"/>
    <property type="evidence" value="ECO:0007669"/>
    <property type="project" value="UniProtKB-KW"/>
</dbReference>
<evidence type="ECO:0000256" key="13">
    <source>
        <dbReference type="SAM" id="Phobius"/>
    </source>
</evidence>
<comment type="subcellular location">
    <subcellularLocation>
        <location evidence="2">Cell membrane</location>
        <topology evidence="2">Multi-pass membrane protein</topology>
    </subcellularLocation>
</comment>
<dbReference type="EMBL" id="ASHL01000009">
    <property type="protein sequence ID" value="EPD12531.1"/>
    <property type="molecule type" value="Genomic_DNA"/>
</dbReference>
<dbReference type="GO" id="GO:0009055">
    <property type="term" value="F:electron transfer activity"/>
    <property type="evidence" value="ECO:0007669"/>
    <property type="project" value="InterPro"/>
</dbReference>
<evidence type="ECO:0000256" key="2">
    <source>
        <dbReference type="ARBA" id="ARBA00004651"/>
    </source>
</evidence>
<evidence type="ECO:0000256" key="6">
    <source>
        <dbReference type="ARBA" id="ARBA00022692"/>
    </source>
</evidence>
<keyword evidence="16" id="KW-1185">Reference proteome</keyword>
<comment type="similarity">
    <text evidence="12">Belongs to the cytochrome b561 family.</text>
</comment>
<evidence type="ECO:0000256" key="11">
    <source>
        <dbReference type="ARBA" id="ARBA00023136"/>
    </source>
</evidence>
<keyword evidence="5" id="KW-0349">Heme</keyword>
<evidence type="ECO:0000256" key="1">
    <source>
        <dbReference type="ARBA" id="ARBA00001970"/>
    </source>
</evidence>
<keyword evidence="15" id="KW-0808">Transferase</keyword>
<dbReference type="GO" id="GO:0022904">
    <property type="term" value="P:respiratory electron transport chain"/>
    <property type="evidence" value="ECO:0007669"/>
    <property type="project" value="InterPro"/>
</dbReference>
<evidence type="ECO:0000313" key="15">
    <source>
        <dbReference type="EMBL" id="EPD12531.1"/>
    </source>
</evidence>
<name>A0AB33YZC7_9GAMM</name>
<evidence type="ECO:0000313" key="16">
    <source>
        <dbReference type="Proteomes" id="UP000015462"/>
    </source>
</evidence>
<dbReference type="SUPFAM" id="SSF81342">
    <property type="entry name" value="Transmembrane di-heme cytochromes"/>
    <property type="match status" value="1"/>
</dbReference>
<dbReference type="GO" id="GO:0032259">
    <property type="term" value="P:methylation"/>
    <property type="evidence" value="ECO:0007669"/>
    <property type="project" value="UniProtKB-KW"/>
</dbReference>
<evidence type="ECO:0000256" key="8">
    <source>
        <dbReference type="ARBA" id="ARBA00022982"/>
    </source>
</evidence>
<dbReference type="Proteomes" id="UP000015462">
    <property type="component" value="Unassembled WGS sequence"/>
</dbReference>
<dbReference type="PANTHER" id="PTHR30529:SF7">
    <property type="entry name" value="CYTOCHROME B561 BACTERIAL_NI-HYDROGENASE DOMAIN-CONTAINING PROTEIN"/>
    <property type="match status" value="1"/>
</dbReference>
<dbReference type="InterPro" id="IPR016174">
    <property type="entry name" value="Di-haem_cyt_TM"/>
</dbReference>
<keyword evidence="3" id="KW-0813">Transport</keyword>
<accession>A0AB33YZC7</accession>
<evidence type="ECO:0000256" key="3">
    <source>
        <dbReference type="ARBA" id="ARBA00022448"/>
    </source>
</evidence>
<keyword evidence="8" id="KW-0249">Electron transport</keyword>
<feature type="domain" description="Cytochrome b561 bacterial/Ni-hydrogenase" evidence="14">
    <location>
        <begin position="11"/>
        <end position="182"/>
    </location>
</feature>
<keyword evidence="9 13" id="KW-1133">Transmembrane helix</keyword>
<comment type="caution">
    <text evidence="15">The sequence shown here is derived from an EMBL/GenBank/DDBJ whole genome shotgun (WGS) entry which is preliminary data.</text>
</comment>
<feature type="transmembrane region" description="Helical" evidence="13">
    <location>
        <begin position="12"/>
        <end position="32"/>
    </location>
</feature>
<evidence type="ECO:0000256" key="4">
    <source>
        <dbReference type="ARBA" id="ARBA00022475"/>
    </source>
</evidence>
<dbReference type="AlphaFoldDB" id="A0AB33YZC7"/>
<feature type="transmembrane region" description="Helical" evidence="13">
    <location>
        <begin position="85"/>
        <end position="107"/>
    </location>
</feature>
<dbReference type="InterPro" id="IPR052168">
    <property type="entry name" value="Cytochrome_b561_oxidase"/>
</dbReference>
<evidence type="ECO:0000256" key="12">
    <source>
        <dbReference type="ARBA" id="ARBA00037975"/>
    </source>
</evidence>
<gene>
    <name evidence="15" type="ORF">L196_09544</name>
</gene>
<dbReference type="InterPro" id="IPR011577">
    <property type="entry name" value="Cyt_b561_bac/Ni-Hgenase"/>
</dbReference>
<evidence type="ECO:0000256" key="5">
    <source>
        <dbReference type="ARBA" id="ARBA00022617"/>
    </source>
</evidence>
<evidence type="ECO:0000259" key="14">
    <source>
        <dbReference type="Pfam" id="PF01292"/>
    </source>
</evidence>
<evidence type="ECO:0000256" key="10">
    <source>
        <dbReference type="ARBA" id="ARBA00023004"/>
    </source>
</evidence>
<protein>
    <submittedName>
        <fullName evidence="15">rRNA SAM-dependent methyltransferase</fullName>
    </submittedName>
</protein>
<dbReference type="RefSeq" id="WP_016390804.1">
    <property type="nucleotide sequence ID" value="NZ_JARGOU010000027.1"/>
</dbReference>
<dbReference type="Pfam" id="PF01292">
    <property type="entry name" value="Ni_hydr_CYTB"/>
    <property type="match status" value="1"/>
</dbReference>
<feature type="transmembrane region" description="Helical" evidence="13">
    <location>
        <begin position="44"/>
        <end position="64"/>
    </location>
</feature>
<dbReference type="GO" id="GO:0005886">
    <property type="term" value="C:plasma membrane"/>
    <property type="evidence" value="ECO:0007669"/>
    <property type="project" value="UniProtKB-SubCell"/>
</dbReference>
<sequence>MSDSRVKLSCVSVALHWIVGISIIMLVAVGVYMTDYKVYALYPIHKSVGMIVFIFIFARVVWRVKQGWPEPASTYKSWEHALSKLVHWTLIIATVVMPVSGMLMSGLGGHGLSVFGLELLAATPNPDEVGKMIPINGPIAGVAHETHEIAGKLMFVAFLLHVSGALKHHFMDKDGTLKRMLGQRID</sequence>
<keyword evidence="11 13" id="KW-0472">Membrane</keyword>
<keyword evidence="10" id="KW-0408">Iron</keyword>
<reference evidence="15 16" key="1">
    <citation type="journal article" date="2013" name="Genome Announc.">
        <title>Genome Sequence of the Pyrene- and Fluoranthene-Degrading Bacterium Cycloclasticus sp. Strain PY97M.</title>
        <authorList>
            <person name="Cui Z."/>
            <person name="Xu G."/>
            <person name="Li Q."/>
            <person name="Gao W."/>
            <person name="Zheng L."/>
        </authorList>
    </citation>
    <scope>NUCLEOTIDE SEQUENCE [LARGE SCALE GENOMIC DNA]</scope>
    <source>
        <strain evidence="15 16">PY97M</strain>
    </source>
</reference>
<keyword evidence="15" id="KW-0489">Methyltransferase</keyword>
<keyword evidence="4" id="KW-1003">Cell membrane</keyword>
<evidence type="ECO:0000256" key="9">
    <source>
        <dbReference type="ARBA" id="ARBA00022989"/>
    </source>
</evidence>
<evidence type="ECO:0000256" key="7">
    <source>
        <dbReference type="ARBA" id="ARBA00022723"/>
    </source>
</evidence>
<organism evidence="15 16">
    <name type="scientific">Cycloclasticus pugetii</name>
    <dbReference type="NCBI Taxonomy" id="34068"/>
    <lineage>
        <taxon>Bacteria</taxon>
        <taxon>Pseudomonadati</taxon>
        <taxon>Pseudomonadota</taxon>
        <taxon>Gammaproteobacteria</taxon>
        <taxon>Thiotrichales</taxon>
        <taxon>Piscirickettsiaceae</taxon>
        <taxon>Cycloclasticus</taxon>
    </lineage>
</organism>
<dbReference type="GO" id="GO:0020037">
    <property type="term" value="F:heme binding"/>
    <property type="evidence" value="ECO:0007669"/>
    <property type="project" value="TreeGrafter"/>
</dbReference>
<comment type="cofactor">
    <cofactor evidence="1">
        <name>heme b</name>
        <dbReference type="ChEBI" id="CHEBI:60344"/>
    </cofactor>
</comment>
<dbReference type="GO" id="GO:0008168">
    <property type="term" value="F:methyltransferase activity"/>
    <property type="evidence" value="ECO:0007669"/>
    <property type="project" value="UniProtKB-KW"/>
</dbReference>
<keyword evidence="6 13" id="KW-0812">Transmembrane</keyword>
<proteinExistence type="inferred from homology"/>
<dbReference type="PANTHER" id="PTHR30529">
    <property type="entry name" value="CYTOCHROME B561"/>
    <property type="match status" value="1"/>
</dbReference>
<keyword evidence="7" id="KW-0479">Metal-binding</keyword>